<reference evidence="2" key="1">
    <citation type="journal article" date="2024" name="IScience">
        <title>Strigolactones Initiate the Formation of Haustorium-like Structures in Castilleja.</title>
        <authorList>
            <person name="Buerger M."/>
            <person name="Peterson D."/>
            <person name="Chory J."/>
        </authorList>
    </citation>
    <scope>NUCLEOTIDE SEQUENCE [LARGE SCALE GENOMIC DNA]</scope>
</reference>
<name>A0ABD3CMD2_9LAMI</name>
<sequence>MGRGPFIRIRREKGWTVCGPNIVNVLNNDEGLTYRLSIMDQNRDFLKNWIGLEKELAFVAEILVDEFVVDGL</sequence>
<dbReference type="Proteomes" id="UP001632038">
    <property type="component" value="Unassembled WGS sequence"/>
</dbReference>
<evidence type="ECO:0000313" key="2">
    <source>
        <dbReference type="Proteomes" id="UP001632038"/>
    </source>
</evidence>
<proteinExistence type="predicted"/>
<protein>
    <submittedName>
        <fullName evidence="1">Uncharacterized protein</fullName>
    </submittedName>
</protein>
<dbReference type="AlphaFoldDB" id="A0ABD3CMD2"/>
<gene>
    <name evidence="1" type="ORF">CASFOL_024084</name>
</gene>
<evidence type="ECO:0000313" key="1">
    <source>
        <dbReference type="EMBL" id="KAL3631100.1"/>
    </source>
</evidence>
<keyword evidence="2" id="KW-1185">Reference proteome</keyword>
<accession>A0ABD3CMD2</accession>
<organism evidence="1 2">
    <name type="scientific">Castilleja foliolosa</name>
    <dbReference type="NCBI Taxonomy" id="1961234"/>
    <lineage>
        <taxon>Eukaryota</taxon>
        <taxon>Viridiplantae</taxon>
        <taxon>Streptophyta</taxon>
        <taxon>Embryophyta</taxon>
        <taxon>Tracheophyta</taxon>
        <taxon>Spermatophyta</taxon>
        <taxon>Magnoliopsida</taxon>
        <taxon>eudicotyledons</taxon>
        <taxon>Gunneridae</taxon>
        <taxon>Pentapetalae</taxon>
        <taxon>asterids</taxon>
        <taxon>lamiids</taxon>
        <taxon>Lamiales</taxon>
        <taxon>Orobanchaceae</taxon>
        <taxon>Pedicularideae</taxon>
        <taxon>Castillejinae</taxon>
        <taxon>Castilleja</taxon>
    </lineage>
</organism>
<dbReference type="EMBL" id="JAVIJP010000032">
    <property type="protein sequence ID" value="KAL3631100.1"/>
    <property type="molecule type" value="Genomic_DNA"/>
</dbReference>
<comment type="caution">
    <text evidence="1">The sequence shown here is derived from an EMBL/GenBank/DDBJ whole genome shotgun (WGS) entry which is preliminary data.</text>
</comment>